<dbReference type="Proteomes" id="UP000076761">
    <property type="component" value="Unassembled WGS sequence"/>
</dbReference>
<proteinExistence type="predicted"/>
<accession>A0A165V7J4</accession>
<gene>
    <name evidence="1" type="ORF">NEOLEDRAFT_587509</name>
</gene>
<evidence type="ECO:0000313" key="1">
    <source>
        <dbReference type="EMBL" id="KZT29280.1"/>
    </source>
</evidence>
<name>A0A165V7J4_9AGAM</name>
<sequence>MLVCPGVIASGLLRFSPMYDAHVRLVCAWLAGSPHFCTVLSKSSLGRRSCPARTPPALCLRVKSVPLLCLFVSVAPASVLYVLLGCNLHVYLHSHFISVYASSSSSHSYITLPHLILILGATPPIQLQLHFCWSESPLLRSWMMLH</sequence>
<dbReference type="EMBL" id="KV425554">
    <property type="protein sequence ID" value="KZT29280.1"/>
    <property type="molecule type" value="Genomic_DNA"/>
</dbReference>
<organism evidence="1 2">
    <name type="scientific">Neolentinus lepideus HHB14362 ss-1</name>
    <dbReference type="NCBI Taxonomy" id="1314782"/>
    <lineage>
        <taxon>Eukaryota</taxon>
        <taxon>Fungi</taxon>
        <taxon>Dikarya</taxon>
        <taxon>Basidiomycota</taxon>
        <taxon>Agaricomycotina</taxon>
        <taxon>Agaricomycetes</taxon>
        <taxon>Gloeophyllales</taxon>
        <taxon>Gloeophyllaceae</taxon>
        <taxon>Neolentinus</taxon>
    </lineage>
</organism>
<dbReference type="AlphaFoldDB" id="A0A165V7J4"/>
<keyword evidence="2" id="KW-1185">Reference proteome</keyword>
<evidence type="ECO:0000313" key="2">
    <source>
        <dbReference type="Proteomes" id="UP000076761"/>
    </source>
</evidence>
<protein>
    <submittedName>
        <fullName evidence="1">Uncharacterized protein</fullName>
    </submittedName>
</protein>
<reference evidence="1 2" key="1">
    <citation type="journal article" date="2016" name="Mol. Biol. Evol.">
        <title>Comparative Genomics of Early-Diverging Mushroom-Forming Fungi Provides Insights into the Origins of Lignocellulose Decay Capabilities.</title>
        <authorList>
            <person name="Nagy L.G."/>
            <person name="Riley R."/>
            <person name="Tritt A."/>
            <person name="Adam C."/>
            <person name="Daum C."/>
            <person name="Floudas D."/>
            <person name="Sun H."/>
            <person name="Yadav J.S."/>
            <person name="Pangilinan J."/>
            <person name="Larsson K.H."/>
            <person name="Matsuura K."/>
            <person name="Barry K."/>
            <person name="Labutti K."/>
            <person name="Kuo R."/>
            <person name="Ohm R.A."/>
            <person name="Bhattacharya S.S."/>
            <person name="Shirouzu T."/>
            <person name="Yoshinaga Y."/>
            <person name="Martin F.M."/>
            <person name="Grigoriev I.V."/>
            <person name="Hibbett D.S."/>
        </authorList>
    </citation>
    <scope>NUCLEOTIDE SEQUENCE [LARGE SCALE GENOMIC DNA]</scope>
    <source>
        <strain evidence="1 2">HHB14362 ss-1</strain>
    </source>
</reference>
<dbReference type="InParanoid" id="A0A165V7J4"/>